<dbReference type="AlphaFoldDB" id="A0A6L9STW3"/>
<keyword evidence="4" id="KW-1185">Reference proteome</keyword>
<dbReference type="Proteomes" id="UP000483293">
    <property type="component" value="Unassembled WGS sequence"/>
</dbReference>
<dbReference type="EMBL" id="WHZV01000006">
    <property type="protein sequence ID" value="NEG55559.1"/>
    <property type="molecule type" value="Genomic_DNA"/>
</dbReference>
<protein>
    <submittedName>
        <fullName evidence="3">Uncharacterized protein</fullName>
    </submittedName>
</protein>
<feature type="transmembrane region" description="Helical" evidence="2">
    <location>
        <begin position="214"/>
        <end position="235"/>
    </location>
</feature>
<feature type="transmembrane region" description="Helical" evidence="2">
    <location>
        <begin position="73"/>
        <end position="96"/>
    </location>
</feature>
<sequence>MFFRYVSLGSIADGSLVYWDTKEHRGVKLAHDHWKRRSRVEERKAAADGRADATPKPGTKHGSRNRTAYGPEAGVPMLMLAIGFVPMTMLVCSEFLKPRRYYSRHSWFPAMIGQIGGSSLAPRIVAVACAILYGTLLCWIWWRMCFGSPRDLEPATAREVASALSRHGEYSYRRGVWPLFLPFMVMIWSVPANALCRPFLGTLPGWRGSLPDRLLWWSLAAWVDYPVMAAVWLRVGAWRRKQRRMRADAERSAGERPMGTPDAGHGTGERS</sequence>
<accession>A0A6L9STW3</accession>
<gene>
    <name evidence="3" type="ORF">GFD21_07265</name>
</gene>
<evidence type="ECO:0000313" key="4">
    <source>
        <dbReference type="Proteomes" id="UP000483293"/>
    </source>
</evidence>
<feature type="transmembrane region" description="Helical" evidence="2">
    <location>
        <begin position="175"/>
        <end position="194"/>
    </location>
</feature>
<feature type="region of interest" description="Disordered" evidence="1">
    <location>
        <begin position="246"/>
        <end position="271"/>
    </location>
</feature>
<name>A0A6L9STW3_9BIFI</name>
<evidence type="ECO:0000256" key="1">
    <source>
        <dbReference type="SAM" id="MobiDB-lite"/>
    </source>
</evidence>
<evidence type="ECO:0000313" key="3">
    <source>
        <dbReference type="EMBL" id="NEG55559.1"/>
    </source>
</evidence>
<feature type="region of interest" description="Disordered" evidence="1">
    <location>
        <begin position="41"/>
        <end position="67"/>
    </location>
</feature>
<feature type="transmembrane region" description="Helical" evidence="2">
    <location>
        <begin position="120"/>
        <end position="142"/>
    </location>
</feature>
<evidence type="ECO:0000256" key="2">
    <source>
        <dbReference type="SAM" id="Phobius"/>
    </source>
</evidence>
<feature type="compositionally biased region" description="Basic and acidic residues" evidence="1">
    <location>
        <begin position="41"/>
        <end position="53"/>
    </location>
</feature>
<dbReference type="RefSeq" id="WP_163197326.1">
    <property type="nucleotide sequence ID" value="NZ_WHZV01000006.1"/>
</dbReference>
<proteinExistence type="predicted"/>
<keyword evidence="2" id="KW-0472">Membrane</keyword>
<organism evidence="3 4">
    <name type="scientific">Bifidobacterium platyrrhinorum</name>
    <dbReference type="NCBI Taxonomy" id="2661628"/>
    <lineage>
        <taxon>Bacteria</taxon>
        <taxon>Bacillati</taxon>
        <taxon>Actinomycetota</taxon>
        <taxon>Actinomycetes</taxon>
        <taxon>Bifidobacteriales</taxon>
        <taxon>Bifidobacteriaceae</taxon>
        <taxon>Bifidobacterium</taxon>
    </lineage>
</organism>
<reference evidence="3 4" key="1">
    <citation type="submission" date="2019-10" db="EMBL/GenBank/DDBJ databases">
        <title>Bifidobacterium from non-human primates.</title>
        <authorList>
            <person name="Modesto M."/>
        </authorList>
    </citation>
    <scope>NUCLEOTIDE SEQUENCE [LARGE SCALE GENOMIC DNA]</scope>
    <source>
        <strain evidence="3 4">SMA15</strain>
    </source>
</reference>
<keyword evidence="2" id="KW-1133">Transmembrane helix</keyword>
<keyword evidence="2" id="KW-0812">Transmembrane</keyword>
<comment type="caution">
    <text evidence="3">The sequence shown here is derived from an EMBL/GenBank/DDBJ whole genome shotgun (WGS) entry which is preliminary data.</text>
</comment>